<keyword evidence="2" id="KW-1185">Reference proteome</keyword>
<dbReference type="AlphaFoldDB" id="A0A3B3Y6A0"/>
<reference evidence="1" key="2">
    <citation type="submission" date="2025-09" db="UniProtKB">
        <authorList>
            <consortium name="Ensembl"/>
        </authorList>
    </citation>
    <scope>IDENTIFICATION</scope>
</reference>
<sequence>KQENELQTVVMSSSMYVEYRGLLLPPVGHNAESLEFAQNFSVEDSDVFAVTYPKSGPLTDRGPPHKKYIFIYLQK</sequence>
<evidence type="ECO:0000313" key="2">
    <source>
        <dbReference type="Proteomes" id="UP000261480"/>
    </source>
</evidence>
<dbReference type="Proteomes" id="UP000261480">
    <property type="component" value="Unplaced"/>
</dbReference>
<dbReference type="InterPro" id="IPR027417">
    <property type="entry name" value="P-loop_NTPase"/>
</dbReference>
<protein>
    <submittedName>
        <fullName evidence="1">Uncharacterized protein</fullName>
    </submittedName>
</protein>
<dbReference type="Gene3D" id="3.40.50.300">
    <property type="entry name" value="P-loop containing nucleotide triphosphate hydrolases"/>
    <property type="match status" value="1"/>
</dbReference>
<accession>A0A3B3Y6A0</accession>
<proteinExistence type="predicted"/>
<evidence type="ECO:0000313" key="1">
    <source>
        <dbReference type="Ensembl" id="ENSPMEP00000022876.1"/>
    </source>
</evidence>
<dbReference type="SUPFAM" id="SSF52540">
    <property type="entry name" value="P-loop containing nucleoside triphosphate hydrolases"/>
    <property type="match status" value="1"/>
</dbReference>
<organism evidence="1 2">
    <name type="scientific">Poecilia mexicana</name>
    <dbReference type="NCBI Taxonomy" id="48701"/>
    <lineage>
        <taxon>Eukaryota</taxon>
        <taxon>Metazoa</taxon>
        <taxon>Chordata</taxon>
        <taxon>Craniata</taxon>
        <taxon>Vertebrata</taxon>
        <taxon>Euteleostomi</taxon>
        <taxon>Actinopterygii</taxon>
        <taxon>Neopterygii</taxon>
        <taxon>Teleostei</taxon>
        <taxon>Neoteleostei</taxon>
        <taxon>Acanthomorphata</taxon>
        <taxon>Ovalentaria</taxon>
        <taxon>Atherinomorphae</taxon>
        <taxon>Cyprinodontiformes</taxon>
        <taxon>Poeciliidae</taxon>
        <taxon>Poeciliinae</taxon>
        <taxon>Poecilia</taxon>
    </lineage>
</organism>
<name>A0A3B3Y6A0_9TELE</name>
<dbReference type="Ensembl" id="ENSPMET00000011621.1">
    <property type="protein sequence ID" value="ENSPMEP00000022876.1"/>
    <property type="gene ID" value="ENSPMEG00000004052.1"/>
</dbReference>
<dbReference type="STRING" id="48701.ENSPMEP00000022876"/>
<reference evidence="1" key="1">
    <citation type="submission" date="2025-08" db="UniProtKB">
        <authorList>
            <consortium name="Ensembl"/>
        </authorList>
    </citation>
    <scope>IDENTIFICATION</scope>
</reference>